<evidence type="ECO:0000256" key="2">
    <source>
        <dbReference type="SAM" id="Phobius"/>
    </source>
</evidence>
<gene>
    <name evidence="3" type="ORF">UFOPK3662_00736</name>
</gene>
<keyword evidence="2" id="KW-0472">Membrane</keyword>
<keyword evidence="2" id="KW-0812">Transmembrane</keyword>
<reference evidence="3" key="1">
    <citation type="submission" date="2020-05" db="EMBL/GenBank/DDBJ databases">
        <authorList>
            <person name="Chiriac C."/>
            <person name="Salcher M."/>
            <person name="Ghai R."/>
            <person name="Kavagutti S V."/>
        </authorList>
    </citation>
    <scope>NUCLEOTIDE SEQUENCE</scope>
</reference>
<feature type="region of interest" description="Disordered" evidence="1">
    <location>
        <begin position="211"/>
        <end position="293"/>
    </location>
</feature>
<protein>
    <submittedName>
        <fullName evidence="3">Unannotated protein</fullName>
    </submittedName>
</protein>
<proteinExistence type="predicted"/>
<organism evidence="3">
    <name type="scientific">freshwater metagenome</name>
    <dbReference type="NCBI Taxonomy" id="449393"/>
    <lineage>
        <taxon>unclassified sequences</taxon>
        <taxon>metagenomes</taxon>
        <taxon>ecological metagenomes</taxon>
    </lineage>
</organism>
<feature type="region of interest" description="Disordered" evidence="1">
    <location>
        <begin position="82"/>
        <end position="102"/>
    </location>
</feature>
<name>A0A6J7HS13_9ZZZZ</name>
<dbReference type="EMBL" id="CAFBMW010000004">
    <property type="protein sequence ID" value="CAB4922984.1"/>
    <property type="molecule type" value="Genomic_DNA"/>
</dbReference>
<accession>A0A6J7HS13</accession>
<keyword evidence="2" id="KW-1133">Transmembrane helix</keyword>
<sequence length="293" mass="31345">MDAVDILKICFRRWFVMLPILIGAAGVSYQLLQAQETTYTAAASYGLVQPRLSGTPGSGERNPLGTDDSALVGAALEAQLNSRETQQDLGSEGTRGWGPGEVENGSSYSVKIPQFETTYEVRAWGSDEEEVRDVVNRVVEAASGFADELQTRAGAPEAVRYEPFVLAPTQVDALPPTSGLKLVIAVMGVGTLVGAAWSIVADRILRRRRPGVSETHGAHADVPQPVGHEPTGQEQGRQEQGRQESRTAPRPTKMGRTAKSDKASSRPGRTAPAAAPPSKPGARPEPRQSLTRR</sequence>
<feature type="transmembrane region" description="Helical" evidence="2">
    <location>
        <begin position="182"/>
        <end position="200"/>
    </location>
</feature>
<dbReference type="AlphaFoldDB" id="A0A6J7HS13"/>
<feature type="transmembrane region" description="Helical" evidence="2">
    <location>
        <begin position="14"/>
        <end position="32"/>
    </location>
</feature>
<evidence type="ECO:0000313" key="3">
    <source>
        <dbReference type="EMBL" id="CAB4922984.1"/>
    </source>
</evidence>
<evidence type="ECO:0000256" key="1">
    <source>
        <dbReference type="SAM" id="MobiDB-lite"/>
    </source>
</evidence>
<feature type="compositionally biased region" description="Basic and acidic residues" evidence="1">
    <location>
        <begin position="236"/>
        <end position="247"/>
    </location>
</feature>